<protein>
    <recommendedName>
        <fullName evidence="4">BZIP domain-containing protein</fullName>
    </recommendedName>
</protein>
<dbReference type="PANTHER" id="PTHR40618:SF1">
    <property type="entry name" value="B-ZIP TRANSCRIPTION FACTOR (EUROFUNG)"/>
    <property type="match status" value="1"/>
</dbReference>
<dbReference type="SUPFAM" id="SSF57959">
    <property type="entry name" value="Leucine zipper domain"/>
    <property type="match status" value="1"/>
</dbReference>
<organism evidence="2 3">
    <name type="scientific">Oidiodendron maius (strain Zn)</name>
    <dbReference type="NCBI Taxonomy" id="913774"/>
    <lineage>
        <taxon>Eukaryota</taxon>
        <taxon>Fungi</taxon>
        <taxon>Dikarya</taxon>
        <taxon>Ascomycota</taxon>
        <taxon>Pezizomycotina</taxon>
        <taxon>Leotiomycetes</taxon>
        <taxon>Leotiomycetes incertae sedis</taxon>
        <taxon>Myxotrichaceae</taxon>
        <taxon>Oidiodendron</taxon>
    </lineage>
</organism>
<evidence type="ECO:0000313" key="2">
    <source>
        <dbReference type="EMBL" id="KIM96579.1"/>
    </source>
</evidence>
<evidence type="ECO:0008006" key="4">
    <source>
        <dbReference type="Google" id="ProtNLM"/>
    </source>
</evidence>
<reference evidence="3" key="2">
    <citation type="submission" date="2015-01" db="EMBL/GenBank/DDBJ databases">
        <title>Evolutionary Origins and Diversification of the Mycorrhizal Mutualists.</title>
        <authorList>
            <consortium name="DOE Joint Genome Institute"/>
            <consortium name="Mycorrhizal Genomics Consortium"/>
            <person name="Kohler A."/>
            <person name="Kuo A."/>
            <person name="Nagy L.G."/>
            <person name="Floudas D."/>
            <person name="Copeland A."/>
            <person name="Barry K.W."/>
            <person name="Cichocki N."/>
            <person name="Veneault-Fourrey C."/>
            <person name="LaButti K."/>
            <person name="Lindquist E.A."/>
            <person name="Lipzen A."/>
            <person name="Lundell T."/>
            <person name="Morin E."/>
            <person name="Murat C."/>
            <person name="Riley R."/>
            <person name="Ohm R."/>
            <person name="Sun H."/>
            <person name="Tunlid A."/>
            <person name="Henrissat B."/>
            <person name="Grigoriev I.V."/>
            <person name="Hibbett D.S."/>
            <person name="Martin F."/>
        </authorList>
    </citation>
    <scope>NUCLEOTIDE SEQUENCE [LARGE SCALE GENOMIC DNA]</scope>
    <source>
        <strain evidence="3">Zn</strain>
    </source>
</reference>
<dbReference type="EMBL" id="KN832884">
    <property type="protein sequence ID" value="KIM96579.1"/>
    <property type="molecule type" value="Genomic_DNA"/>
</dbReference>
<dbReference type="STRING" id="913774.A0A0C3GZK1"/>
<feature type="compositionally biased region" description="Basic and acidic residues" evidence="1">
    <location>
        <begin position="120"/>
        <end position="132"/>
    </location>
</feature>
<name>A0A0C3GZK1_OIDMZ</name>
<gene>
    <name evidence="2" type="ORF">OIDMADRAFT_183305</name>
</gene>
<dbReference type="CDD" id="cd14688">
    <property type="entry name" value="bZIP_YAP"/>
    <property type="match status" value="1"/>
</dbReference>
<dbReference type="AlphaFoldDB" id="A0A0C3GZK1"/>
<proteinExistence type="predicted"/>
<dbReference type="PANTHER" id="PTHR40618">
    <property type="entry name" value="B-ZIP TRANSCRIPTION FACTOR (EUROFUNG)-RELATED"/>
    <property type="match status" value="1"/>
</dbReference>
<sequence>MPGNIKKYGGRLPAVNSTSDVSLEERRLRGRLAQRRYRSRKENIVVSLERRNLELESTINDMVLSFVEFHDTALSPSMPPIPTKLISEMKMLTAKFIEYAKVVVDAPNTLRSADTPNCDLDEKSESARHSTGDVESVDSTIDNTTMHSNPAMFDNDLLQEPENVSLFGSRPQAQNVDQLRWNFNLHAFSLAYYLEYSANYYALMCISSAKLYAEELIRIFKVTFAYHTIDQIKSHINRCLLGTAKGTRFSSRQSGVTGVYQMDSKNIKSHGQSLIAPSLTPILYKNLNEIGVNPNRFNGLSEFEGEWLDSRDVELYLHHKGIFFSTPNSRVEVDLNQLLASEPSTRHKNTGCETTQSDYPPARGTASTSIYPAVQAQAGSSTNTGEIPSLSGSNLSHPVAALANMPGYNQKWNSFYYNFDHFGFGSPSVSSSSLPTQIDKNESLGQSSMIKEPGINHRVLLDLEILIQELLNISVCISTSPAFRKSDVDNALKASIVGILKPAEDFR</sequence>
<dbReference type="HOGENOM" id="CLU_013452_0_0_1"/>
<keyword evidence="3" id="KW-1185">Reference proteome</keyword>
<accession>A0A0C3GZK1</accession>
<evidence type="ECO:0000256" key="1">
    <source>
        <dbReference type="SAM" id="MobiDB-lite"/>
    </source>
</evidence>
<dbReference type="Proteomes" id="UP000054321">
    <property type="component" value="Unassembled WGS sequence"/>
</dbReference>
<evidence type="ECO:0000313" key="3">
    <source>
        <dbReference type="Proteomes" id="UP000054321"/>
    </source>
</evidence>
<reference evidence="2 3" key="1">
    <citation type="submission" date="2014-04" db="EMBL/GenBank/DDBJ databases">
        <authorList>
            <consortium name="DOE Joint Genome Institute"/>
            <person name="Kuo A."/>
            <person name="Martino E."/>
            <person name="Perotto S."/>
            <person name="Kohler A."/>
            <person name="Nagy L.G."/>
            <person name="Floudas D."/>
            <person name="Copeland A."/>
            <person name="Barry K.W."/>
            <person name="Cichocki N."/>
            <person name="Veneault-Fourrey C."/>
            <person name="LaButti K."/>
            <person name="Lindquist E.A."/>
            <person name="Lipzen A."/>
            <person name="Lundell T."/>
            <person name="Morin E."/>
            <person name="Murat C."/>
            <person name="Sun H."/>
            <person name="Tunlid A."/>
            <person name="Henrissat B."/>
            <person name="Grigoriev I.V."/>
            <person name="Hibbett D.S."/>
            <person name="Martin F."/>
            <person name="Nordberg H.P."/>
            <person name="Cantor M.N."/>
            <person name="Hua S.X."/>
        </authorList>
    </citation>
    <scope>NUCLEOTIDE SEQUENCE [LARGE SCALE GENOMIC DNA]</scope>
    <source>
        <strain evidence="2 3">Zn</strain>
    </source>
</reference>
<dbReference type="Gene3D" id="1.20.5.170">
    <property type="match status" value="1"/>
</dbReference>
<dbReference type="GO" id="GO:0003700">
    <property type="term" value="F:DNA-binding transcription factor activity"/>
    <property type="evidence" value="ECO:0007669"/>
    <property type="project" value="InterPro"/>
</dbReference>
<feature type="region of interest" description="Disordered" evidence="1">
    <location>
        <begin position="344"/>
        <end position="365"/>
    </location>
</feature>
<dbReference type="InterPro" id="IPR046347">
    <property type="entry name" value="bZIP_sf"/>
</dbReference>
<dbReference type="InParanoid" id="A0A0C3GZK1"/>
<feature type="region of interest" description="Disordered" evidence="1">
    <location>
        <begin position="115"/>
        <end position="141"/>
    </location>
</feature>